<reference evidence="2" key="2">
    <citation type="submission" date="2015-01" db="EMBL/GenBank/DDBJ databases">
        <title>Evolutionary Origins and Diversification of the Mycorrhizal Mutualists.</title>
        <authorList>
            <consortium name="DOE Joint Genome Institute"/>
            <consortium name="Mycorrhizal Genomics Consortium"/>
            <person name="Kohler A."/>
            <person name="Kuo A."/>
            <person name="Nagy L.G."/>
            <person name="Floudas D."/>
            <person name="Copeland A."/>
            <person name="Barry K.W."/>
            <person name="Cichocki N."/>
            <person name="Veneault-Fourrey C."/>
            <person name="LaButti K."/>
            <person name="Lindquist E.A."/>
            <person name="Lipzen A."/>
            <person name="Lundell T."/>
            <person name="Morin E."/>
            <person name="Murat C."/>
            <person name="Riley R."/>
            <person name="Ohm R."/>
            <person name="Sun H."/>
            <person name="Tunlid A."/>
            <person name="Henrissat B."/>
            <person name="Grigoriev I.V."/>
            <person name="Hibbett D.S."/>
            <person name="Martin F."/>
        </authorList>
    </citation>
    <scope>NUCLEOTIDE SEQUENCE [LARGE SCALE GENOMIC DNA]</scope>
    <source>
        <strain evidence="2">F 1598</strain>
    </source>
</reference>
<name>A0A0C3EYI4_PILCF</name>
<evidence type="ECO:0008006" key="3">
    <source>
        <dbReference type="Google" id="ProtNLM"/>
    </source>
</evidence>
<accession>A0A0C3EYI4</accession>
<dbReference type="HOGENOM" id="CLU_1337951_0_0_1"/>
<reference evidence="1 2" key="1">
    <citation type="submission" date="2014-04" db="EMBL/GenBank/DDBJ databases">
        <authorList>
            <consortium name="DOE Joint Genome Institute"/>
            <person name="Kuo A."/>
            <person name="Tarkka M."/>
            <person name="Buscot F."/>
            <person name="Kohler A."/>
            <person name="Nagy L.G."/>
            <person name="Floudas D."/>
            <person name="Copeland A."/>
            <person name="Barry K.W."/>
            <person name="Cichocki N."/>
            <person name="Veneault-Fourrey C."/>
            <person name="LaButti K."/>
            <person name="Lindquist E.A."/>
            <person name="Lipzen A."/>
            <person name="Lundell T."/>
            <person name="Morin E."/>
            <person name="Murat C."/>
            <person name="Sun H."/>
            <person name="Tunlid A."/>
            <person name="Henrissat B."/>
            <person name="Grigoriev I.V."/>
            <person name="Hibbett D.S."/>
            <person name="Martin F."/>
            <person name="Nordberg H.P."/>
            <person name="Cantor M.N."/>
            <person name="Hua S.X."/>
        </authorList>
    </citation>
    <scope>NUCLEOTIDE SEQUENCE [LARGE SCALE GENOMIC DNA]</scope>
    <source>
        <strain evidence="1 2">F 1598</strain>
    </source>
</reference>
<protein>
    <recommendedName>
        <fullName evidence="3">Fungal-type protein kinase domain-containing protein</fullName>
    </recommendedName>
</protein>
<keyword evidence="2" id="KW-1185">Reference proteome</keyword>
<gene>
    <name evidence="1" type="ORF">PILCRDRAFT_618142</name>
</gene>
<evidence type="ECO:0000313" key="2">
    <source>
        <dbReference type="Proteomes" id="UP000054166"/>
    </source>
</evidence>
<dbReference type="AlphaFoldDB" id="A0A0C3EYI4"/>
<dbReference type="InParanoid" id="A0A0C3EYI4"/>
<proteinExistence type="predicted"/>
<organism evidence="1 2">
    <name type="scientific">Piloderma croceum (strain F 1598)</name>
    <dbReference type="NCBI Taxonomy" id="765440"/>
    <lineage>
        <taxon>Eukaryota</taxon>
        <taxon>Fungi</taxon>
        <taxon>Dikarya</taxon>
        <taxon>Basidiomycota</taxon>
        <taxon>Agaricomycotina</taxon>
        <taxon>Agaricomycetes</taxon>
        <taxon>Agaricomycetidae</taxon>
        <taxon>Atheliales</taxon>
        <taxon>Atheliaceae</taxon>
        <taxon>Piloderma</taxon>
    </lineage>
</organism>
<sequence length="205" mass="23159">MYASEIHDRDSANCQLLSGNKRSALGRDATQTTFGRIPSHLSRYLNVSGLGLSRVLIVQRRRLICTHHSDTIHSKIGVHRYTVHTPIQTPTCNNLALDISTYAIDDKPQRDNRIDFSKMGLVVEFKSADISNPFRNPVDLLQPKACDFRFENDLDEARLVRGQLASYAAAYLGRQFRVHIFWVLVCGSRLTSDTYTGDSTRSIMT</sequence>
<dbReference type="Proteomes" id="UP000054166">
    <property type="component" value="Unassembled WGS sequence"/>
</dbReference>
<evidence type="ECO:0000313" key="1">
    <source>
        <dbReference type="EMBL" id="KIM77575.1"/>
    </source>
</evidence>
<dbReference type="EMBL" id="KN833024">
    <property type="protein sequence ID" value="KIM77575.1"/>
    <property type="molecule type" value="Genomic_DNA"/>
</dbReference>